<dbReference type="EMBL" id="JBHUHX010000015">
    <property type="protein sequence ID" value="MFD2111556.1"/>
    <property type="molecule type" value="Genomic_DNA"/>
</dbReference>
<keyword evidence="2" id="KW-1185">Reference proteome</keyword>
<organism evidence="1 2">
    <name type="scientific">Thiorhodococcus fuscus</name>
    <dbReference type="NCBI Taxonomy" id="527200"/>
    <lineage>
        <taxon>Bacteria</taxon>
        <taxon>Pseudomonadati</taxon>
        <taxon>Pseudomonadota</taxon>
        <taxon>Gammaproteobacteria</taxon>
        <taxon>Chromatiales</taxon>
        <taxon>Chromatiaceae</taxon>
        <taxon>Thiorhodococcus</taxon>
    </lineage>
</organism>
<name>A0ABW4Y5U0_9GAMM</name>
<evidence type="ECO:0000313" key="1">
    <source>
        <dbReference type="EMBL" id="MFD2111556.1"/>
    </source>
</evidence>
<protein>
    <recommendedName>
        <fullName evidence="3">Shikimate kinase</fullName>
    </recommendedName>
</protein>
<evidence type="ECO:0008006" key="3">
    <source>
        <dbReference type="Google" id="ProtNLM"/>
    </source>
</evidence>
<proteinExistence type="predicted"/>
<dbReference type="Proteomes" id="UP001597337">
    <property type="component" value="Unassembled WGS sequence"/>
</dbReference>
<sequence length="180" mass="20870">MTAESKNLLHHHRTQKSHKIYVMASPCGGKSTFAARGTYREARLVDFNVYFEKWAIDSKLNVAEFSRTTLEEREALYNSVNISYLYAQSDSVCMLGVIGPENIQAHTDISFVIVQPPILRAMKNCLRRKWELKKSNRTSHWSRWKNVRDYRRKLASYAKSHGLPVYPSFEKALDAVLDDR</sequence>
<accession>A0ABW4Y5U0</accession>
<dbReference type="RefSeq" id="WP_386025089.1">
    <property type="nucleotide sequence ID" value="NZ_JBHUHX010000015.1"/>
</dbReference>
<gene>
    <name evidence="1" type="ORF">ACFSJC_06865</name>
</gene>
<evidence type="ECO:0000313" key="2">
    <source>
        <dbReference type="Proteomes" id="UP001597337"/>
    </source>
</evidence>
<comment type="caution">
    <text evidence="1">The sequence shown here is derived from an EMBL/GenBank/DDBJ whole genome shotgun (WGS) entry which is preliminary data.</text>
</comment>
<reference evidence="2" key="1">
    <citation type="journal article" date="2019" name="Int. J. Syst. Evol. Microbiol.">
        <title>The Global Catalogue of Microorganisms (GCM) 10K type strain sequencing project: providing services to taxonomists for standard genome sequencing and annotation.</title>
        <authorList>
            <consortium name="The Broad Institute Genomics Platform"/>
            <consortium name="The Broad Institute Genome Sequencing Center for Infectious Disease"/>
            <person name="Wu L."/>
            <person name="Ma J."/>
        </authorList>
    </citation>
    <scope>NUCLEOTIDE SEQUENCE [LARGE SCALE GENOMIC DNA]</scope>
    <source>
        <strain evidence="2">KACC 12597</strain>
    </source>
</reference>